<keyword evidence="1" id="KW-0343">GTPase activation</keyword>
<feature type="compositionally biased region" description="Polar residues" evidence="2">
    <location>
        <begin position="590"/>
        <end position="608"/>
    </location>
</feature>
<dbReference type="SUPFAM" id="SSF47923">
    <property type="entry name" value="Ypt/Rab-GAP domain of gyp1p"/>
    <property type="match status" value="2"/>
</dbReference>
<dbReference type="PANTHER" id="PTHR22957:SF337">
    <property type="entry name" value="TBC1 DOMAIN FAMILY MEMBER 5"/>
    <property type="match status" value="1"/>
</dbReference>
<dbReference type="FunFam" id="1.10.472.80:FF:000038">
    <property type="entry name" value="TBC1 domain family member 5"/>
    <property type="match status" value="1"/>
</dbReference>
<dbReference type="STRING" id="1230097.A0A423WN91"/>
<organism evidence="4 5">
    <name type="scientific">Cytospora leucostoma</name>
    <dbReference type="NCBI Taxonomy" id="1230097"/>
    <lineage>
        <taxon>Eukaryota</taxon>
        <taxon>Fungi</taxon>
        <taxon>Dikarya</taxon>
        <taxon>Ascomycota</taxon>
        <taxon>Pezizomycotina</taxon>
        <taxon>Sordariomycetes</taxon>
        <taxon>Sordariomycetidae</taxon>
        <taxon>Diaporthales</taxon>
        <taxon>Cytosporaceae</taxon>
        <taxon>Cytospora</taxon>
    </lineage>
</organism>
<evidence type="ECO:0000313" key="5">
    <source>
        <dbReference type="Proteomes" id="UP000285146"/>
    </source>
</evidence>
<dbReference type="Gene3D" id="1.10.472.80">
    <property type="entry name" value="Ypt/Rab-GAP domain of gyp1p, domain 3"/>
    <property type="match status" value="1"/>
</dbReference>
<dbReference type="PANTHER" id="PTHR22957">
    <property type="entry name" value="TBC1 DOMAIN FAMILY MEMBER GTPASE-ACTIVATING PROTEIN"/>
    <property type="match status" value="1"/>
</dbReference>
<comment type="caution">
    <text evidence="4">The sequence shown here is derived from an EMBL/GenBank/DDBJ whole genome shotgun (WGS) entry which is preliminary data.</text>
</comment>
<feature type="compositionally biased region" description="Polar residues" evidence="2">
    <location>
        <begin position="466"/>
        <end position="487"/>
    </location>
</feature>
<evidence type="ECO:0000256" key="2">
    <source>
        <dbReference type="SAM" id="MobiDB-lite"/>
    </source>
</evidence>
<dbReference type="FunFam" id="1.10.8.270:FF:000031">
    <property type="entry name" value="TBC1 domain family member 5"/>
    <property type="match status" value="1"/>
</dbReference>
<feature type="region of interest" description="Disordered" evidence="2">
    <location>
        <begin position="620"/>
        <end position="830"/>
    </location>
</feature>
<feature type="region of interest" description="Disordered" evidence="2">
    <location>
        <begin position="559"/>
        <end position="608"/>
    </location>
</feature>
<dbReference type="AlphaFoldDB" id="A0A423WN91"/>
<dbReference type="Proteomes" id="UP000285146">
    <property type="component" value="Unassembled WGS sequence"/>
</dbReference>
<dbReference type="PROSITE" id="PS50086">
    <property type="entry name" value="TBC_RABGAP"/>
    <property type="match status" value="1"/>
</dbReference>
<feature type="compositionally biased region" description="Polar residues" evidence="2">
    <location>
        <begin position="693"/>
        <end position="703"/>
    </location>
</feature>
<name>A0A423WN91_9PEZI</name>
<dbReference type="InParanoid" id="A0A423WN91"/>
<protein>
    <recommendedName>
        <fullName evidence="3">Rab-GAP TBC domain-containing protein</fullName>
    </recommendedName>
</protein>
<evidence type="ECO:0000256" key="1">
    <source>
        <dbReference type="ARBA" id="ARBA00022468"/>
    </source>
</evidence>
<dbReference type="EMBL" id="LKEB01000047">
    <property type="protein sequence ID" value="ROW04666.1"/>
    <property type="molecule type" value="Genomic_DNA"/>
</dbReference>
<feature type="compositionally biased region" description="Low complexity" evidence="2">
    <location>
        <begin position="666"/>
        <end position="681"/>
    </location>
</feature>
<accession>A0A423WN91</accession>
<evidence type="ECO:0000313" key="4">
    <source>
        <dbReference type="EMBL" id="ROW04666.1"/>
    </source>
</evidence>
<dbReference type="OrthoDB" id="27140at2759"/>
<feature type="compositionally biased region" description="Gly residues" evidence="2">
    <location>
        <begin position="767"/>
        <end position="788"/>
    </location>
</feature>
<feature type="compositionally biased region" description="Low complexity" evidence="2">
    <location>
        <begin position="719"/>
        <end position="735"/>
    </location>
</feature>
<feature type="domain" description="Rab-GAP TBC" evidence="3">
    <location>
        <begin position="36"/>
        <end position="297"/>
    </location>
</feature>
<proteinExistence type="predicted"/>
<dbReference type="SMART" id="SM00164">
    <property type="entry name" value="TBC"/>
    <property type="match status" value="1"/>
</dbReference>
<dbReference type="InterPro" id="IPR000195">
    <property type="entry name" value="Rab-GAP-TBC_dom"/>
</dbReference>
<feature type="compositionally biased region" description="Basic and acidic residues" evidence="2">
    <location>
        <begin position="807"/>
        <end position="821"/>
    </location>
</feature>
<dbReference type="Pfam" id="PF00566">
    <property type="entry name" value="RabGAP-TBC"/>
    <property type="match status" value="1"/>
</dbReference>
<reference evidence="4 5" key="1">
    <citation type="submission" date="2015-09" db="EMBL/GenBank/DDBJ databases">
        <title>Host preference determinants of Valsa canker pathogens revealed by comparative genomics.</title>
        <authorList>
            <person name="Yin Z."/>
            <person name="Huang L."/>
        </authorList>
    </citation>
    <scope>NUCLEOTIDE SEQUENCE [LARGE SCALE GENOMIC DNA]</scope>
    <source>
        <strain evidence="4 5">SXYLt</strain>
    </source>
</reference>
<feature type="region of interest" description="Disordered" evidence="2">
    <location>
        <begin position="465"/>
        <end position="493"/>
    </location>
</feature>
<keyword evidence="5" id="KW-1185">Reference proteome</keyword>
<dbReference type="GO" id="GO:0005096">
    <property type="term" value="F:GTPase activator activity"/>
    <property type="evidence" value="ECO:0007669"/>
    <property type="project" value="UniProtKB-KW"/>
</dbReference>
<gene>
    <name evidence="4" type="ORF">VPNG_07462</name>
</gene>
<sequence length="830" mass="89904">MRTLDEAKTRWEETLKHSSSFAELQRAVKSNGPESPCVAGCRSVCWKAFLLFKDANAANWSHVLLENRNTYSTLREHYLKYIKHPELLNELSLDPLADDPDSPWTAVRDDEAIRAEIQQDVQRLPDEPFYQREATQALILDILFIWVKLNPDLGGYRQGMHELLAPLLYVVDQDAIDRKNVGGAIVGPNMVEMLDSYFIEHDTFALFSKLMEHTKTFYEVSVDAGSPLLGEQSAIVEKSKTIHDVVLTRIDPELARHLHAIEILPQIFLIRWIRLLFGREFPFDQLLTLWDTLFAFDPALELIDLMCVAMLLRLRWTLLEADYTVALTVLLKYPAPEPPHGPHTFVDDALYLRDHYSAAGGAHIITKYTGRAPSTISGQISGPPTPDFRFQGPPIRSPSIGARSRLASPSRFIQQAGGVEALFQGAAKNVLQHGEKLGINRAVRDAMGEIRRNMQDFQETGIRALHQSTSSSSTPRNDMFSNGSLVSPTGDERRAVAELERRNKQLALLLNGAITGLEELAASRLEGDKEKHLEAVAMAVAKVQVVKVYLEDSSLDLPTDSLIGEESQPPTPAPAPPQVVMGDAVPAPATSLSPGPPRTSNINDATSPSLMVAEDDDVIEPETTGTPKTGPAGGAGTPTTQGAEHLQSPPPSRPQSQPQPQPRSPGPASASAPAAKQQQPERAPRPRPAPIPTRSNMARSSFTWMLEPGQSPSTATFAPPLRSPLTSPSSSSVTSIINKGLKSPRDSASASRDRHAFLFGEVTTSGAGAGASGGGASGSPGSGGGGGSSSSSRVSAYAPDDIFGLEPLKKKPDRPRGKFEDLFGGSLSES</sequence>
<dbReference type="Gene3D" id="1.10.8.270">
    <property type="entry name" value="putative rabgap domain of human tbc1 domain family member 14 like domains"/>
    <property type="match status" value="1"/>
</dbReference>
<feature type="compositionally biased region" description="Pro residues" evidence="2">
    <location>
        <begin position="648"/>
        <end position="665"/>
    </location>
</feature>
<dbReference type="InterPro" id="IPR035969">
    <property type="entry name" value="Rab-GAP_TBC_sf"/>
</dbReference>
<evidence type="ECO:0000259" key="3">
    <source>
        <dbReference type="PROSITE" id="PS50086"/>
    </source>
</evidence>